<protein>
    <recommendedName>
        <fullName evidence="3">Ferritin-like domain-containing protein</fullName>
    </recommendedName>
</protein>
<organism evidence="1 2">
    <name type="scientific">Trinickia caryophylli</name>
    <name type="common">Paraburkholderia caryophylli</name>
    <dbReference type="NCBI Taxonomy" id="28094"/>
    <lineage>
        <taxon>Bacteria</taxon>
        <taxon>Pseudomonadati</taxon>
        <taxon>Pseudomonadota</taxon>
        <taxon>Betaproteobacteria</taxon>
        <taxon>Burkholderiales</taxon>
        <taxon>Burkholderiaceae</taxon>
        <taxon>Trinickia</taxon>
    </lineage>
</organism>
<gene>
    <name evidence="1" type="ORF">SAMN06295900_105269</name>
</gene>
<accession>A0A1X7EE81</accession>
<reference evidence="2" key="1">
    <citation type="submission" date="2017-04" db="EMBL/GenBank/DDBJ databases">
        <authorList>
            <person name="Varghese N."/>
            <person name="Submissions S."/>
        </authorList>
    </citation>
    <scope>NUCLEOTIDE SEQUENCE [LARGE SCALE GENOMIC DNA]</scope>
    <source>
        <strain evidence="2">Ballard 720</strain>
    </source>
</reference>
<evidence type="ECO:0000313" key="1">
    <source>
        <dbReference type="EMBL" id="SMF32400.1"/>
    </source>
</evidence>
<name>A0A1X7EE81_TRICW</name>
<dbReference type="AlphaFoldDB" id="A0A1X7EE81"/>
<keyword evidence="2" id="KW-1185">Reference proteome</keyword>
<dbReference type="STRING" id="28094.SAMN06295900_105269"/>
<dbReference type="EMBL" id="FXAH01000005">
    <property type="protein sequence ID" value="SMF32400.1"/>
    <property type="molecule type" value="Genomic_DNA"/>
</dbReference>
<dbReference type="Proteomes" id="UP000192911">
    <property type="component" value="Unassembled WGS sequence"/>
</dbReference>
<evidence type="ECO:0008006" key="3">
    <source>
        <dbReference type="Google" id="ProtNLM"/>
    </source>
</evidence>
<dbReference type="OrthoDB" id="9429516at2"/>
<dbReference type="RefSeq" id="WP_085227512.1">
    <property type="nucleotide sequence ID" value="NZ_BSQD01000004.1"/>
</dbReference>
<dbReference type="GeneID" id="95553650"/>
<sequence>MLDEARRAVQQVIESTARFWAGERAVARKFFGGPVSFAEAHPDHRWLTYQIHKEWYGGGVYGPGETTVRSIIEEASRAILQSDRAGEFHRIDHACSMLRFATDELRHYCLLGKLYAELTDNRSFDLDAAGQLLEGQRLVTLRQDSRATVLGKTAVVLSEGGGLGLFFGIAEVLGVQRERSPGEGHLLRVVQQILDDEKGHLAGNFRRAAAQHSSVHEWAQIGEILAEISKQKLRERCQQFDIPLTDDLYSSAVAGTNDWPDFIRSSLGFLYAALDLPHGSGVAAPQLTPWLAPTSQPLSNQPI</sequence>
<evidence type="ECO:0000313" key="2">
    <source>
        <dbReference type="Proteomes" id="UP000192911"/>
    </source>
</evidence>
<proteinExistence type="predicted"/>